<evidence type="ECO:0000259" key="1">
    <source>
        <dbReference type="Pfam" id="PF05685"/>
    </source>
</evidence>
<dbReference type="InterPro" id="IPR011335">
    <property type="entry name" value="Restrct_endonuc-II-like"/>
</dbReference>
<dbReference type="Gene3D" id="3.90.1570.10">
    <property type="entry name" value="tt1808, chain A"/>
    <property type="match status" value="1"/>
</dbReference>
<dbReference type="EMBL" id="CM002803">
    <property type="protein sequence ID" value="KEI68166.1"/>
    <property type="molecule type" value="Genomic_DNA"/>
</dbReference>
<protein>
    <recommendedName>
        <fullName evidence="1">Putative restriction endonuclease domain-containing protein</fullName>
    </recommendedName>
</protein>
<proteinExistence type="predicted"/>
<evidence type="ECO:0000313" key="3">
    <source>
        <dbReference type="Proteomes" id="UP000027395"/>
    </source>
</evidence>
<dbReference type="PANTHER" id="PTHR36558">
    <property type="entry name" value="GLR1098 PROTEIN"/>
    <property type="match status" value="1"/>
</dbReference>
<sequence>MSPIPYYYVVNSKVVVLQHNLYREKIMLTEIQQRHYTPEEYLELEEKADTKNEYIDGKIISMVGGTPNHNDIAGNFYAYLKFALRNQNHKIFISDIRLWIPHYRIYTYPDVMVISGEPILQENRTDTVINPLIIVEVLSRSTKNYDQGDKFDYYRSIPEFKEYILIDQYKIYVEQFTKTPESKWLLTEYHSPDEILSLSSINFQIPLNEIYQGINWG</sequence>
<dbReference type="Pfam" id="PF05685">
    <property type="entry name" value="Uma2"/>
    <property type="match status" value="1"/>
</dbReference>
<dbReference type="PANTHER" id="PTHR36558:SF1">
    <property type="entry name" value="RESTRICTION ENDONUCLEASE DOMAIN-CONTAINING PROTEIN-RELATED"/>
    <property type="match status" value="1"/>
</dbReference>
<reference evidence="2 3" key="1">
    <citation type="journal article" date="2014" name="Appl. Environ. Microbiol.">
        <title>Elucidation of insertion elements encoded on plasmids and in vitro construction of shuttle vectors from the toxic cyanobacterium Planktothrix.</title>
        <authorList>
            <person name="Christiansen G."/>
            <person name="Goesmann A."/>
            <person name="Kurmayer R."/>
        </authorList>
    </citation>
    <scope>NUCLEOTIDE SEQUENCE [LARGE SCALE GENOMIC DNA]</scope>
    <source>
        <strain evidence="2 3">NIVA-CYA 126/8</strain>
    </source>
</reference>
<feature type="domain" description="Putative restriction endonuclease" evidence="1">
    <location>
        <begin position="38"/>
        <end position="204"/>
    </location>
</feature>
<dbReference type="PATRIC" id="fig|388467.6.peg.3330"/>
<dbReference type="InterPro" id="IPR012296">
    <property type="entry name" value="Nuclease_put_TT1808"/>
</dbReference>
<accession>A0A073CJ46</accession>
<gene>
    <name evidence="2" type="ORF">A19Y_3384</name>
</gene>
<dbReference type="Proteomes" id="UP000027395">
    <property type="component" value="Chromosome"/>
</dbReference>
<organism evidence="2 3">
    <name type="scientific">Planktothrix agardhii (strain NIVA-CYA 126/8)</name>
    <dbReference type="NCBI Taxonomy" id="388467"/>
    <lineage>
        <taxon>Bacteria</taxon>
        <taxon>Bacillati</taxon>
        <taxon>Cyanobacteriota</taxon>
        <taxon>Cyanophyceae</taxon>
        <taxon>Oscillatoriophycideae</taxon>
        <taxon>Oscillatoriales</taxon>
        <taxon>Microcoleaceae</taxon>
        <taxon>Planktothrix</taxon>
    </lineage>
</organism>
<dbReference type="HOGENOM" id="CLU_076312_6_0_3"/>
<dbReference type="AlphaFoldDB" id="A0A073CJ46"/>
<evidence type="ECO:0000313" key="2">
    <source>
        <dbReference type="EMBL" id="KEI68166.1"/>
    </source>
</evidence>
<dbReference type="CDD" id="cd06260">
    <property type="entry name" value="DUF820-like"/>
    <property type="match status" value="1"/>
</dbReference>
<keyword evidence="3" id="KW-1185">Reference proteome</keyword>
<name>A0A073CJ46_PLAA1</name>
<dbReference type="InterPro" id="IPR008538">
    <property type="entry name" value="Uma2"/>
</dbReference>
<dbReference type="SUPFAM" id="SSF52980">
    <property type="entry name" value="Restriction endonuclease-like"/>
    <property type="match status" value="1"/>
</dbReference>
<dbReference type="STRING" id="388467.A19Y_3384"/>
<dbReference type="eggNOG" id="COG4636">
    <property type="taxonomic scope" value="Bacteria"/>
</dbReference>